<dbReference type="PANTHER" id="PTHR22718">
    <property type="entry name" value="SERPENTINE RECEPTOR, CLASS X"/>
    <property type="match status" value="1"/>
</dbReference>
<keyword evidence="3" id="KW-1185">Reference proteome</keyword>
<dbReference type="EMBL" id="BTSX01000001">
    <property type="protein sequence ID" value="GMS79587.1"/>
    <property type="molecule type" value="Genomic_DNA"/>
</dbReference>
<keyword evidence="1" id="KW-0812">Transmembrane</keyword>
<evidence type="ECO:0000313" key="3">
    <source>
        <dbReference type="Proteomes" id="UP001432027"/>
    </source>
</evidence>
<feature type="transmembrane region" description="Helical" evidence="1">
    <location>
        <begin position="154"/>
        <end position="175"/>
    </location>
</feature>
<keyword evidence="1" id="KW-1133">Transmembrane helix</keyword>
<dbReference type="AlphaFoldDB" id="A0AAV5S8Z8"/>
<proteinExistence type="predicted"/>
<dbReference type="Proteomes" id="UP001432027">
    <property type="component" value="Unassembled WGS sequence"/>
</dbReference>
<protein>
    <recommendedName>
        <fullName evidence="4">G protein-coupled receptor</fullName>
    </recommendedName>
</protein>
<feature type="transmembrane region" description="Helical" evidence="1">
    <location>
        <begin position="248"/>
        <end position="269"/>
    </location>
</feature>
<feature type="transmembrane region" description="Helical" evidence="1">
    <location>
        <begin position="73"/>
        <end position="94"/>
    </location>
</feature>
<gene>
    <name evidence="2" type="ORF">PENTCL1PPCAC_1762</name>
</gene>
<feature type="transmembrane region" description="Helical" evidence="1">
    <location>
        <begin position="35"/>
        <end position="53"/>
    </location>
</feature>
<evidence type="ECO:0000256" key="1">
    <source>
        <dbReference type="SAM" id="Phobius"/>
    </source>
</evidence>
<evidence type="ECO:0008006" key="4">
    <source>
        <dbReference type="Google" id="ProtNLM"/>
    </source>
</evidence>
<name>A0AAV5S8Z8_9BILA</name>
<dbReference type="SUPFAM" id="SSF81321">
    <property type="entry name" value="Family A G protein-coupled receptor-like"/>
    <property type="match status" value="1"/>
</dbReference>
<keyword evidence="1" id="KW-0472">Membrane</keyword>
<feature type="transmembrane region" description="Helical" evidence="1">
    <location>
        <begin position="208"/>
        <end position="227"/>
    </location>
</feature>
<dbReference type="PANTHER" id="PTHR22718:SF25">
    <property type="entry name" value="G-PROTEIN COUPLED RECEPTORS FAMILY 1 PROFILE DOMAIN-CONTAINING PROTEIN"/>
    <property type="match status" value="1"/>
</dbReference>
<accession>A0AAV5S8Z8</accession>
<comment type="caution">
    <text evidence="2">The sequence shown here is derived from an EMBL/GenBank/DDBJ whole genome shotgun (WGS) entry which is preliminary data.</text>
</comment>
<reference evidence="2" key="1">
    <citation type="submission" date="2023-10" db="EMBL/GenBank/DDBJ databases">
        <title>Genome assembly of Pristionchus species.</title>
        <authorList>
            <person name="Yoshida K."/>
            <person name="Sommer R.J."/>
        </authorList>
    </citation>
    <scope>NUCLEOTIDE SEQUENCE</scope>
    <source>
        <strain evidence="2">RS0144</strain>
    </source>
</reference>
<feature type="transmembrane region" description="Helical" evidence="1">
    <location>
        <begin position="114"/>
        <end position="134"/>
    </location>
</feature>
<sequence length="355" mass="39257">MFGMDPPDDRGGPGMGMGVGGGGYTDGGAMQKSNAYLYFVVLHSVLVFFSLLINGTMHGTLITMRKKLFESTFYIVVAGLMIFTTLKTLIQAAFVVPQYIMGADPFPADYRKAMFALDMLADYGILGFSTLMAANRFSTFQMGCKCPIFVKPVIHYLVGIVTGIIIVCVGLLSGMGCTKEYSVPTNSYVDMCPSVGATPVIEKVLMSLFYVVCLLSASFYVRTYWLIKYQRGYLMNNEKSRCGPEMVILHQAIIIFGLYLAWIVISTLLPFLCNGSASLFFYLSYSINMISLFIAAAFPGLFLASSNEFRREIASMLSLCGLRPHWLTRAKRITSATTITSRDRVMSISKKRIDS</sequence>
<dbReference type="Gene3D" id="1.20.1070.10">
    <property type="entry name" value="Rhodopsin 7-helix transmembrane proteins"/>
    <property type="match status" value="1"/>
</dbReference>
<organism evidence="2 3">
    <name type="scientific">Pristionchus entomophagus</name>
    <dbReference type="NCBI Taxonomy" id="358040"/>
    <lineage>
        <taxon>Eukaryota</taxon>
        <taxon>Metazoa</taxon>
        <taxon>Ecdysozoa</taxon>
        <taxon>Nematoda</taxon>
        <taxon>Chromadorea</taxon>
        <taxon>Rhabditida</taxon>
        <taxon>Rhabditina</taxon>
        <taxon>Diplogasteromorpha</taxon>
        <taxon>Diplogasteroidea</taxon>
        <taxon>Neodiplogasteridae</taxon>
        <taxon>Pristionchus</taxon>
    </lineage>
</organism>
<feature type="transmembrane region" description="Helical" evidence="1">
    <location>
        <begin position="281"/>
        <end position="304"/>
    </location>
</feature>
<evidence type="ECO:0000313" key="2">
    <source>
        <dbReference type="EMBL" id="GMS79587.1"/>
    </source>
</evidence>
<feature type="non-terminal residue" evidence="2">
    <location>
        <position position="355"/>
    </location>
</feature>